<comment type="subcellular location">
    <subcellularLocation>
        <location evidence="1">Membrane</location>
        <topology evidence="1">Multi-pass membrane protein</topology>
    </subcellularLocation>
</comment>
<feature type="transmembrane region" description="Helical" evidence="7">
    <location>
        <begin position="265"/>
        <end position="291"/>
    </location>
</feature>
<evidence type="ECO:0000256" key="7">
    <source>
        <dbReference type="SAM" id="Phobius"/>
    </source>
</evidence>
<dbReference type="GeneID" id="19107096"/>
<dbReference type="OMA" id="FAVQMFE"/>
<feature type="transmembrane region" description="Helical" evidence="7">
    <location>
        <begin position="379"/>
        <end position="406"/>
    </location>
</feature>
<dbReference type="GO" id="GO:0005886">
    <property type="term" value="C:plasma membrane"/>
    <property type="evidence" value="ECO:0007669"/>
    <property type="project" value="TreeGrafter"/>
</dbReference>
<dbReference type="SUPFAM" id="SSF103473">
    <property type="entry name" value="MFS general substrate transporter"/>
    <property type="match status" value="1"/>
</dbReference>
<feature type="transmembrane region" description="Helical" evidence="7">
    <location>
        <begin position="194"/>
        <end position="214"/>
    </location>
</feature>
<dbReference type="PANTHER" id="PTHR23502">
    <property type="entry name" value="MAJOR FACILITATOR SUPERFAMILY"/>
    <property type="match status" value="1"/>
</dbReference>
<accession>M2NFG8</accession>
<keyword evidence="3 7" id="KW-0812">Transmembrane</keyword>
<dbReference type="Proteomes" id="UP000011761">
    <property type="component" value="Unassembled WGS sequence"/>
</dbReference>
<name>M2NFG8_BAUPA</name>
<gene>
    <name evidence="9" type="ORF">BAUCODRAFT_104911</name>
</gene>
<feature type="region of interest" description="Disordered" evidence="6">
    <location>
        <begin position="1"/>
        <end position="26"/>
    </location>
</feature>
<keyword evidence="10" id="KW-1185">Reference proteome</keyword>
<evidence type="ECO:0000256" key="6">
    <source>
        <dbReference type="SAM" id="MobiDB-lite"/>
    </source>
</evidence>
<evidence type="ECO:0000256" key="2">
    <source>
        <dbReference type="ARBA" id="ARBA00008335"/>
    </source>
</evidence>
<dbReference type="GO" id="GO:0000297">
    <property type="term" value="F:spermine transmembrane transporter activity"/>
    <property type="evidence" value="ECO:0007669"/>
    <property type="project" value="TreeGrafter"/>
</dbReference>
<dbReference type="HOGENOM" id="CLU_008455_11_3_1"/>
<dbReference type="CDD" id="cd17323">
    <property type="entry name" value="MFS_Tpo1_MDR_like"/>
    <property type="match status" value="1"/>
</dbReference>
<dbReference type="FunFam" id="1.20.1250.20:FF:000082">
    <property type="entry name" value="MFS multidrug transporter, putative"/>
    <property type="match status" value="1"/>
</dbReference>
<keyword evidence="5 7" id="KW-0472">Membrane</keyword>
<dbReference type="GO" id="GO:0015606">
    <property type="term" value="F:spermidine transmembrane transporter activity"/>
    <property type="evidence" value="ECO:0007669"/>
    <property type="project" value="TreeGrafter"/>
</dbReference>
<dbReference type="EMBL" id="KB445553">
    <property type="protein sequence ID" value="EMC97979.1"/>
    <property type="molecule type" value="Genomic_DNA"/>
</dbReference>
<sequence length="478" mass="52524">MGRTAHDVEANVEPSSATDWSSPNDPGNPQNWPKWKLLYHTLIPTSVAFLCPFGSSVYTPGHQQVMNDFHVSREVALLPFCLYLLGLAFGPVLAAPVSETLGRKIVYTSALPIFAAFTIGAGFSQSITALIVCRFFSGLFSSPGLSIGTGTISDIWPPEKRGAPMAIFVASVQVGPSLGPLIGGYVTVNKNWRWTQWVLLMGLAIVFTITLGMSETYKKVILQRRAKRLGIPGLPGQEGTLAKKIKFFATKTIVRPLHMLCREPVVTLFDIYVAFNFGLLNAFFAAFSWVFEDVYGFSLGTTGLTYLGQTVGSMVGLVIMLFVYKYVWAAQSQRAKAQGQKVSPERRLIIAKLGAPLIPVSLFWFGWTAEYRIHWVSPVVAEAFFACGNLLIFTCASLYLTDCYGALYGASAWSSNTFLRYLFASVFPLFAVQMFEGLGPGWATSLLGFISVLLIPIPFAFDRYGGRLRLKSKYTSGE</sequence>
<organism evidence="9 10">
    <name type="scientific">Baudoinia panamericana (strain UAMH 10762)</name>
    <name type="common">Angels' share fungus</name>
    <name type="synonym">Baudoinia compniacensis (strain UAMH 10762)</name>
    <dbReference type="NCBI Taxonomy" id="717646"/>
    <lineage>
        <taxon>Eukaryota</taxon>
        <taxon>Fungi</taxon>
        <taxon>Dikarya</taxon>
        <taxon>Ascomycota</taxon>
        <taxon>Pezizomycotina</taxon>
        <taxon>Dothideomycetes</taxon>
        <taxon>Dothideomycetidae</taxon>
        <taxon>Mycosphaerellales</taxon>
        <taxon>Teratosphaeriaceae</taxon>
        <taxon>Baudoinia</taxon>
    </lineage>
</organism>
<feature type="domain" description="Major facilitator superfamily (MFS) profile" evidence="8">
    <location>
        <begin position="40"/>
        <end position="463"/>
    </location>
</feature>
<evidence type="ECO:0000256" key="4">
    <source>
        <dbReference type="ARBA" id="ARBA00022989"/>
    </source>
</evidence>
<reference evidence="9 10" key="1">
    <citation type="journal article" date="2012" name="PLoS Pathog.">
        <title>Diverse lifestyles and strategies of plant pathogenesis encoded in the genomes of eighteen Dothideomycetes fungi.</title>
        <authorList>
            <person name="Ohm R.A."/>
            <person name="Feau N."/>
            <person name="Henrissat B."/>
            <person name="Schoch C.L."/>
            <person name="Horwitz B.A."/>
            <person name="Barry K.W."/>
            <person name="Condon B.J."/>
            <person name="Copeland A.C."/>
            <person name="Dhillon B."/>
            <person name="Glaser F."/>
            <person name="Hesse C.N."/>
            <person name="Kosti I."/>
            <person name="LaButti K."/>
            <person name="Lindquist E.A."/>
            <person name="Lucas S."/>
            <person name="Salamov A.A."/>
            <person name="Bradshaw R.E."/>
            <person name="Ciuffetti L."/>
            <person name="Hamelin R.C."/>
            <person name="Kema G.H.J."/>
            <person name="Lawrence C."/>
            <person name="Scott J.A."/>
            <person name="Spatafora J.W."/>
            <person name="Turgeon B.G."/>
            <person name="de Wit P.J.G.M."/>
            <person name="Zhong S."/>
            <person name="Goodwin S.B."/>
            <person name="Grigoriev I.V."/>
        </authorList>
    </citation>
    <scope>NUCLEOTIDE SEQUENCE [LARGE SCALE GENOMIC DNA]</scope>
    <source>
        <strain evidence="9 10">UAMH 10762</strain>
    </source>
</reference>
<feature type="transmembrane region" description="Helical" evidence="7">
    <location>
        <begin position="37"/>
        <end position="55"/>
    </location>
</feature>
<feature type="transmembrane region" description="Helical" evidence="7">
    <location>
        <begin position="348"/>
        <end position="367"/>
    </location>
</feature>
<comment type="similarity">
    <text evidence="2">Belongs to the major facilitator superfamily.</text>
</comment>
<dbReference type="InterPro" id="IPR036259">
    <property type="entry name" value="MFS_trans_sf"/>
</dbReference>
<feature type="transmembrane region" description="Helical" evidence="7">
    <location>
        <begin position="441"/>
        <end position="461"/>
    </location>
</feature>
<dbReference type="eggNOG" id="KOG0255">
    <property type="taxonomic scope" value="Eukaryota"/>
</dbReference>
<evidence type="ECO:0000313" key="10">
    <source>
        <dbReference type="Proteomes" id="UP000011761"/>
    </source>
</evidence>
<protein>
    <recommendedName>
        <fullName evidence="8">Major facilitator superfamily (MFS) profile domain-containing protein</fullName>
    </recommendedName>
</protein>
<feature type="transmembrane region" description="Helical" evidence="7">
    <location>
        <begin position="418"/>
        <end position="435"/>
    </location>
</feature>
<evidence type="ECO:0000313" key="9">
    <source>
        <dbReference type="EMBL" id="EMC97979.1"/>
    </source>
</evidence>
<evidence type="ECO:0000259" key="8">
    <source>
        <dbReference type="PROSITE" id="PS50850"/>
    </source>
</evidence>
<dbReference type="OrthoDB" id="3936150at2759"/>
<feature type="transmembrane region" description="Helical" evidence="7">
    <location>
        <begin position="75"/>
        <end position="93"/>
    </location>
</feature>
<feature type="transmembrane region" description="Helical" evidence="7">
    <location>
        <begin position="105"/>
        <end position="123"/>
    </location>
</feature>
<evidence type="ECO:0000256" key="1">
    <source>
        <dbReference type="ARBA" id="ARBA00004141"/>
    </source>
</evidence>
<feature type="compositionally biased region" description="Polar residues" evidence="6">
    <location>
        <begin position="13"/>
        <end position="26"/>
    </location>
</feature>
<dbReference type="RefSeq" id="XP_007674830.1">
    <property type="nucleotide sequence ID" value="XM_007676640.1"/>
</dbReference>
<dbReference type="AlphaFoldDB" id="M2NFG8"/>
<evidence type="ECO:0000256" key="3">
    <source>
        <dbReference type="ARBA" id="ARBA00022692"/>
    </source>
</evidence>
<feature type="transmembrane region" description="Helical" evidence="7">
    <location>
        <begin position="303"/>
        <end position="327"/>
    </location>
</feature>
<dbReference type="KEGG" id="bcom:BAUCODRAFT_104911"/>
<dbReference type="PANTHER" id="PTHR23502:SF38">
    <property type="entry name" value="POLYAMINE TRANSPORTER 4"/>
    <property type="match status" value="1"/>
</dbReference>
<dbReference type="InterPro" id="IPR020846">
    <property type="entry name" value="MFS_dom"/>
</dbReference>
<dbReference type="Gene3D" id="1.20.1250.20">
    <property type="entry name" value="MFS general substrate transporter like domains"/>
    <property type="match status" value="1"/>
</dbReference>
<dbReference type="InterPro" id="IPR011701">
    <property type="entry name" value="MFS"/>
</dbReference>
<dbReference type="Pfam" id="PF07690">
    <property type="entry name" value="MFS_1"/>
    <property type="match status" value="1"/>
</dbReference>
<evidence type="ECO:0000256" key="5">
    <source>
        <dbReference type="ARBA" id="ARBA00023136"/>
    </source>
</evidence>
<dbReference type="PROSITE" id="PS50850">
    <property type="entry name" value="MFS"/>
    <property type="match status" value="1"/>
</dbReference>
<keyword evidence="4 7" id="KW-1133">Transmembrane helix</keyword>
<proteinExistence type="inferred from homology"/>